<dbReference type="AlphaFoldDB" id="A0A5B2VZA6"/>
<comment type="caution">
    <text evidence="1">The sequence shown here is derived from an EMBL/GenBank/DDBJ whole genome shotgun (WGS) entry which is preliminary data.</text>
</comment>
<evidence type="ECO:0000313" key="1">
    <source>
        <dbReference type="EMBL" id="KAA2243457.1"/>
    </source>
</evidence>
<reference evidence="1 2" key="1">
    <citation type="submission" date="2019-09" db="EMBL/GenBank/DDBJ databases">
        <title>Chitinophaga ginsengihumi sp. nov., isolated from soil of ginseng rhizosphere.</title>
        <authorList>
            <person name="Lee J."/>
        </authorList>
    </citation>
    <scope>NUCLEOTIDE SEQUENCE [LARGE SCALE GENOMIC DNA]</scope>
    <source>
        <strain evidence="1 2">BN140078</strain>
    </source>
</reference>
<protein>
    <submittedName>
        <fullName evidence="1">Uncharacterized protein</fullName>
    </submittedName>
</protein>
<accession>A0A5B2VZA6</accession>
<dbReference type="EMBL" id="VUOC01000002">
    <property type="protein sequence ID" value="KAA2243457.1"/>
    <property type="molecule type" value="Genomic_DNA"/>
</dbReference>
<dbReference type="Proteomes" id="UP000324611">
    <property type="component" value="Unassembled WGS sequence"/>
</dbReference>
<keyword evidence="2" id="KW-1185">Reference proteome</keyword>
<name>A0A5B2VZA6_9BACT</name>
<organism evidence="1 2">
    <name type="scientific">Chitinophaga agrisoli</name>
    <dbReference type="NCBI Taxonomy" id="2607653"/>
    <lineage>
        <taxon>Bacteria</taxon>
        <taxon>Pseudomonadati</taxon>
        <taxon>Bacteroidota</taxon>
        <taxon>Chitinophagia</taxon>
        <taxon>Chitinophagales</taxon>
        <taxon>Chitinophagaceae</taxon>
        <taxon>Chitinophaga</taxon>
    </lineage>
</organism>
<sequence length="84" mass="9879">MFDLTLFIKEVLPFFDIKYGFSYPVKMDQWIFSFAIADWTHSKDVSKLFDESEKGMKNWSANSEKINIGYIRGVYGKFNSFDPT</sequence>
<evidence type="ECO:0000313" key="2">
    <source>
        <dbReference type="Proteomes" id="UP000324611"/>
    </source>
</evidence>
<reference evidence="1 2" key="2">
    <citation type="submission" date="2019-09" db="EMBL/GenBank/DDBJ databases">
        <authorList>
            <person name="Jin C."/>
        </authorList>
    </citation>
    <scope>NUCLEOTIDE SEQUENCE [LARGE SCALE GENOMIC DNA]</scope>
    <source>
        <strain evidence="1 2">BN140078</strain>
    </source>
</reference>
<gene>
    <name evidence="1" type="ORF">F0L74_13255</name>
</gene>
<proteinExistence type="predicted"/>